<dbReference type="KEGG" id="sroi:IAG44_24070"/>
<reference evidence="1 2" key="1">
    <citation type="submission" date="2020-08" db="EMBL/GenBank/DDBJ databases">
        <title>A novel species.</title>
        <authorList>
            <person name="Gao J."/>
        </authorList>
    </citation>
    <scope>NUCLEOTIDE SEQUENCE [LARGE SCALE GENOMIC DNA]</scope>
    <source>
        <strain evidence="1 2">CRXT-G-22</strain>
    </source>
</reference>
<accession>A0A7H0IHC0</accession>
<dbReference type="Proteomes" id="UP000516052">
    <property type="component" value="Chromosome"/>
</dbReference>
<dbReference type="EMBL" id="CP060828">
    <property type="protein sequence ID" value="QNP72186.1"/>
    <property type="molecule type" value="Genomic_DNA"/>
</dbReference>
<evidence type="ECO:0000313" key="1">
    <source>
        <dbReference type="EMBL" id="QNP72186.1"/>
    </source>
</evidence>
<proteinExistence type="predicted"/>
<sequence length="69" mass="7486">MVRGWETRRVLAAAGEAAHASAVAMESVVDASDAGRPPSWKELHTTAAVLLRRRAEEGRRLGAGLREYD</sequence>
<organism evidence="1 2">
    <name type="scientific">Streptomyces roseirectus</name>
    <dbReference type="NCBI Taxonomy" id="2768066"/>
    <lineage>
        <taxon>Bacteria</taxon>
        <taxon>Bacillati</taxon>
        <taxon>Actinomycetota</taxon>
        <taxon>Actinomycetes</taxon>
        <taxon>Kitasatosporales</taxon>
        <taxon>Streptomycetaceae</taxon>
        <taxon>Streptomyces</taxon>
    </lineage>
</organism>
<dbReference type="RefSeq" id="WP_187749143.1">
    <property type="nucleotide sequence ID" value="NZ_CP060828.1"/>
</dbReference>
<protein>
    <submittedName>
        <fullName evidence="1">Uncharacterized protein</fullName>
    </submittedName>
</protein>
<keyword evidence="2" id="KW-1185">Reference proteome</keyword>
<gene>
    <name evidence="1" type="ORF">IAG44_24070</name>
</gene>
<evidence type="ECO:0000313" key="2">
    <source>
        <dbReference type="Proteomes" id="UP000516052"/>
    </source>
</evidence>
<name>A0A7H0IHC0_9ACTN</name>
<dbReference type="AlphaFoldDB" id="A0A7H0IHC0"/>